<feature type="transmembrane region" description="Helical" evidence="13">
    <location>
        <begin position="7"/>
        <end position="28"/>
    </location>
</feature>
<comment type="subcellular location">
    <subcellularLocation>
        <location evidence="12">Endomembrane system</location>
        <topology evidence="12">Single-pass membrane protein</topology>
    </subcellularLocation>
    <subcellularLocation>
        <location evidence="2">Membrane</location>
        <topology evidence="2">Single-pass type II membrane protein</topology>
    </subcellularLocation>
</comment>
<evidence type="ECO:0000256" key="6">
    <source>
        <dbReference type="ARBA" id="ARBA00012087"/>
    </source>
</evidence>
<name>A0ABQ9FU04_TEGGR</name>
<keyword evidence="17" id="KW-1185">Reference proteome</keyword>
<dbReference type="PANTHER" id="PTHR13174:SF3">
    <property type="entry name" value="D-GLUCURONYL C5-EPIMERASE"/>
    <property type="match status" value="1"/>
</dbReference>
<evidence type="ECO:0000259" key="14">
    <source>
        <dbReference type="Pfam" id="PF06662"/>
    </source>
</evidence>
<comment type="catalytic activity">
    <reaction evidence="1">
        <text>[heparosan-N-sulfate](n) = [heparan-N-sulfate](n)</text>
        <dbReference type="Rhea" id="RHEA:20197"/>
        <dbReference type="Rhea" id="RHEA-COMP:9556"/>
        <dbReference type="Rhea" id="RHEA-COMP:9557"/>
        <dbReference type="ChEBI" id="CHEBI:58041"/>
        <dbReference type="ChEBI" id="CHEBI:58287"/>
        <dbReference type="EC" id="5.1.3.17"/>
    </reaction>
</comment>
<organism evidence="16 17">
    <name type="scientific">Tegillarca granosa</name>
    <name type="common">Malaysian cockle</name>
    <name type="synonym">Anadara granosa</name>
    <dbReference type="NCBI Taxonomy" id="220873"/>
    <lineage>
        <taxon>Eukaryota</taxon>
        <taxon>Metazoa</taxon>
        <taxon>Spiralia</taxon>
        <taxon>Lophotrochozoa</taxon>
        <taxon>Mollusca</taxon>
        <taxon>Bivalvia</taxon>
        <taxon>Autobranchia</taxon>
        <taxon>Pteriomorphia</taxon>
        <taxon>Arcoida</taxon>
        <taxon>Arcoidea</taxon>
        <taxon>Arcidae</taxon>
        <taxon>Tegillarca</taxon>
    </lineage>
</organism>
<dbReference type="InterPro" id="IPR039721">
    <property type="entry name" value="C5-epimerase"/>
</dbReference>
<feature type="domain" description="D-glucuronyl C5-epimerase beta-sandwich" evidence="15">
    <location>
        <begin position="244"/>
        <end position="367"/>
    </location>
</feature>
<dbReference type="Pfam" id="PF06662">
    <property type="entry name" value="C5-epim_C"/>
    <property type="match status" value="1"/>
</dbReference>
<reference evidence="16 17" key="1">
    <citation type="submission" date="2022-12" db="EMBL/GenBank/DDBJ databases">
        <title>Chromosome-level genome of Tegillarca granosa.</title>
        <authorList>
            <person name="Kim J."/>
        </authorList>
    </citation>
    <scope>NUCLEOTIDE SEQUENCE [LARGE SCALE GENOMIC DNA]</scope>
    <source>
        <strain evidence="16">Teg-2019</strain>
        <tissue evidence="16">Adductor muscle</tissue>
    </source>
</reference>
<evidence type="ECO:0000256" key="8">
    <source>
        <dbReference type="ARBA" id="ARBA00022968"/>
    </source>
</evidence>
<dbReference type="SUPFAM" id="SSF48208">
    <property type="entry name" value="Six-hairpin glycosidases"/>
    <property type="match status" value="1"/>
</dbReference>
<evidence type="ECO:0000256" key="3">
    <source>
        <dbReference type="ARBA" id="ARBA00004841"/>
    </source>
</evidence>
<dbReference type="Proteomes" id="UP001217089">
    <property type="component" value="Unassembled WGS sequence"/>
</dbReference>
<evidence type="ECO:0000256" key="7">
    <source>
        <dbReference type="ARBA" id="ARBA00022692"/>
    </source>
</evidence>
<protein>
    <recommendedName>
        <fullName evidence="6">heparosan-N-sulfate-glucuronate 5-epimerase</fullName>
        <ecNumber evidence="6">5.1.3.17</ecNumber>
    </recommendedName>
</protein>
<keyword evidence="7 13" id="KW-0812">Transmembrane</keyword>
<evidence type="ECO:0000256" key="10">
    <source>
        <dbReference type="ARBA" id="ARBA00023136"/>
    </source>
</evidence>
<dbReference type="Pfam" id="PF21174">
    <property type="entry name" value="Glce_b_sandwich"/>
    <property type="match status" value="1"/>
</dbReference>
<dbReference type="InterPro" id="IPR008928">
    <property type="entry name" value="6-hairpin_glycosidase_sf"/>
</dbReference>
<evidence type="ECO:0000313" key="16">
    <source>
        <dbReference type="EMBL" id="KAJ8320236.1"/>
    </source>
</evidence>
<evidence type="ECO:0000256" key="4">
    <source>
        <dbReference type="ARBA" id="ARBA00005093"/>
    </source>
</evidence>
<accession>A0ABQ9FU04</accession>
<comment type="pathway">
    <text evidence="3">Glycan metabolism; heparin biosynthesis.</text>
</comment>
<feature type="domain" description="D-glucuronyl C5-epimerase C-terminal" evidence="14">
    <location>
        <begin position="395"/>
        <end position="585"/>
    </location>
</feature>
<dbReference type="InterPro" id="IPR010598">
    <property type="entry name" value="C5-epim_C"/>
</dbReference>
<comment type="similarity">
    <text evidence="5">Belongs to the D-glucuronyl C5-epimerase family.</text>
</comment>
<proteinExistence type="inferred from homology"/>
<comment type="caution">
    <text evidence="16">The sequence shown here is derived from an EMBL/GenBank/DDBJ whole genome shotgun (WGS) entry which is preliminary data.</text>
</comment>
<evidence type="ECO:0000256" key="5">
    <source>
        <dbReference type="ARBA" id="ARBA00005584"/>
    </source>
</evidence>
<evidence type="ECO:0000256" key="12">
    <source>
        <dbReference type="ARBA" id="ARBA00037847"/>
    </source>
</evidence>
<evidence type="ECO:0000256" key="9">
    <source>
        <dbReference type="ARBA" id="ARBA00022989"/>
    </source>
</evidence>
<dbReference type="PANTHER" id="PTHR13174">
    <property type="entry name" value="D-GLUCURONYL C5-EPIMERASE"/>
    <property type="match status" value="1"/>
</dbReference>
<dbReference type="InterPro" id="IPR059154">
    <property type="entry name" value="Glce_b_sandwich"/>
</dbReference>
<evidence type="ECO:0000256" key="1">
    <source>
        <dbReference type="ARBA" id="ARBA00000434"/>
    </source>
</evidence>
<evidence type="ECO:0000256" key="13">
    <source>
        <dbReference type="SAM" id="Phobius"/>
    </source>
</evidence>
<dbReference type="EMBL" id="JARBDR010000141">
    <property type="protein sequence ID" value="KAJ8320236.1"/>
    <property type="molecule type" value="Genomic_DNA"/>
</dbReference>
<keyword evidence="10 13" id="KW-0472">Membrane</keyword>
<sequence length="596" mass="68093">MIMARISLKLLIMLVGTVPLMLTVYNWGHCDVNRQDDNFYRDGRGGTPVENNDFESSIRIQREAQSLKQTYEMDIPSATTKETDCLINGDYSVKCKKEGKDVYMPFSFIQRYFEVYGSMETTSDGYERFGFHHSYSDVHPLPERYSPDGVFMMFDSYNVEERGRVKCISAIEGVPVSTQWTSGGHYYPIQIAQFGLSHYSKYLTEHKPRIIVLEDGEGNDLSEWLLPDRISQIRTKTDRINEENNIVEFNTPENIKNPGVTLSVDEAKLVTLTLDVKFINNGSVTVLLRTGDGNLFRIHYILSDSLIYLEGRDLFYGLGSEKKNKWIHLSRKVMVDFQKGLSLKMTKNKRAKFKSVARIAAVCFRGHGFFDNVSLSSAAHLDNFFDAANYLVRRQDHRGGWPIMVTRKLVPEMLELSPGWYSAMGQGQAISLLVRAFLKTKDQKYLDTASKALKIFEIDSAHGGVLAKFAGKFDWYEEYPTTPSSFVLNGFIYSLMGLYDLKQTASGETAEHANRLYNAGMDSLRHMLLMFDSGSGTFYDLKHITLGIAPNRARWDYHTVHINQLLILSLIDKDPLFANTAKRWMEYMKGKRSPHN</sequence>
<evidence type="ECO:0000256" key="2">
    <source>
        <dbReference type="ARBA" id="ARBA00004606"/>
    </source>
</evidence>
<evidence type="ECO:0000256" key="11">
    <source>
        <dbReference type="ARBA" id="ARBA00023235"/>
    </source>
</evidence>
<keyword evidence="8" id="KW-0735">Signal-anchor</keyword>
<keyword evidence="11" id="KW-0413">Isomerase</keyword>
<comment type="pathway">
    <text evidence="4">Glycan metabolism; heparan sulfate biosynthesis.</text>
</comment>
<keyword evidence="9 13" id="KW-1133">Transmembrane helix</keyword>
<evidence type="ECO:0000259" key="15">
    <source>
        <dbReference type="Pfam" id="PF21174"/>
    </source>
</evidence>
<evidence type="ECO:0000313" key="17">
    <source>
        <dbReference type="Proteomes" id="UP001217089"/>
    </source>
</evidence>
<dbReference type="EC" id="5.1.3.17" evidence="6"/>
<gene>
    <name evidence="16" type="ORF">KUTeg_001823</name>
</gene>